<keyword evidence="2" id="KW-1185">Reference proteome</keyword>
<gene>
    <name evidence="1" type="ORF">RPERSI_LOCUS5213</name>
</gene>
<comment type="caution">
    <text evidence="1">The sequence shown here is derived from an EMBL/GenBank/DDBJ whole genome shotgun (WGS) entry which is preliminary data.</text>
</comment>
<protein>
    <submittedName>
        <fullName evidence="1">15468_t:CDS:1</fullName>
    </submittedName>
</protein>
<proteinExistence type="predicted"/>
<reference evidence="1" key="1">
    <citation type="submission" date="2021-06" db="EMBL/GenBank/DDBJ databases">
        <authorList>
            <person name="Kallberg Y."/>
            <person name="Tangrot J."/>
            <person name="Rosling A."/>
        </authorList>
    </citation>
    <scope>NUCLEOTIDE SEQUENCE</scope>
    <source>
        <strain evidence="1">MA461A</strain>
    </source>
</reference>
<sequence length="116" mass="13651">MNTIIYVVNISRQNSSSHINIDSRISVVKESLRLCTILAGRSTPYVEFLVNLLDNDYNVNDVNDHDVDIVTEELHTKKVEQEDDGDVEQELYEIDDEVELYKNNEIEHKMLLWLWR</sequence>
<organism evidence="1 2">
    <name type="scientific">Racocetra persica</name>
    <dbReference type="NCBI Taxonomy" id="160502"/>
    <lineage>
        <taxon>Eukaryota</taxon>
        <taxon>Fungi</taxon>
        <taxon>Fungi incertae sedis</taxon>
        <taxon>Mucoromycota</taxon>
        <taxon>Glomeromycotina</taxon>
        <taxon>Glomeromycetes</taxon>
        <taxon>Diversisporales</taxon>
        <taxon>Gigasporaceae</taxon>
        <taxon>Racocetra</taxon>
    </lineage>
</organism>
<dbReference type="Proteomes" id="UP000789920">
    <property type="component" value="Unassembled WGS sequence"/>
</dbReference>
<dbReference type="EMBL" id="CAJVQC010007685">
    <property type="protein sequence ID" value="CAG8582702.1"/>
    <property type="molecule type" value="Genomic_DNA"/>
</dbReference>
<accession>A0ACA9MGX7</accession>
<feature type="non-terminal residue" evidence="1">
    <location>
        <position position="116"/>
    </location>
</feature>
<evidence type="ECO:0000313" key="2">
    <source>
        <dbReference type="Proteomes" id="UP000789920"/>
    </source>
</evidence>
<evidence type="ECO:0000313" key="1">
    <source>
        <dbReference type="EMBL" id="CAG8582702.1"/>
    </source>
</evidence>
<name>A0ACA9MGX7_9GLOM</name>